<comment type="caution">
    <text evidence="2">The sequence shown here is derived from an EMBL/GenBank/DDBJ whole genome shotgun (WGS) entry which is preliminary data.</text>
</comment>
<organism evidence="2 3">
    <name type="scientific">Trifolium medium</name>
    <dbReference type="NCBI Taxonomy" id="97028"/>
    <lineage>
        <taxon>Eukaryota</taxon>
        <taxon>Viridiplantae</taxon>
        <taxon>Streptophyta</taxon>
        <taxon>Embryophyta</taxon>
        <taxon>Tracheophyta</taxon>
        <taxon>Spermatophyta</taxon>
        <taxon>Magnoliopsida</taxon>
        <taxon>eudicotyledons</taxon>
        <taxon>Gunneridae</taxon>
        <taxon>Pentapetalae</taxon>
        <taxon>rosids</taxon>
        <taxon>fabids</taxon>
        <taxon>Fabales</taxon>
        <taxon>Fabaceae</taxon>
        <taxon>Papilionoideae</taxon>
        <taxon>50 kb inversion clade</taxon>
        <taxon>NPAAA clade</taxon>
        <taxon>Hologalegina</taxon>
        <taxon>IRL clade</taxon>
        <taxon>Trifolieae</taxon>
        <taxon>Trifolium</taxon>
    </lineage>
</organism>
<sequence length="44" mass="4777">MRLAGARRTKGEDISEDDIPSTSGRQFMETADGEHLDVSKVNGV</sequence>
<reference evidence="2 3" key="1">
    <citation type="journal article" date="2018" name="Front. Plant Sci.">
        <title>Red Clover (Trifolium pratense) and Zigzag Clover (T. medium) - A Picture of Genomic Similarities and Differences.</title>
        <authorList>
            <person name="Dluhosova J."/>
            <person name="Istvanek J."/>
            <person name="Nedelnik J."/>
            <person name="Repkova J."/>
        </authorList>
    </citation>
    <scope>NUCLEOTIDE SEQUENCE [LARGE SCALE GENOMIC DNA]</scope>
    <source>
        <strain evidence="3">cv. 10/8</strain>
        <tissue evidence="2">Leaf</tissue>
    </source>
</reference>
<proteinExistence type="predicted"/>
<evidence type="ECO:0000256" key="1">
    <source>
        <dbReference type="SAM" id="MobiDB-lite"/>
    </source>
</evidence>
<keyword evidence="3" id="KW-1185">Reference proteome</keyword>
<evidence type="ECO:0000313" key="2">
    <source>
        <dbReference type="EMBL" id="MCI31629.1"/>
    </source>
</evidence>
<accession>A0A392R5X4</accession>
<dbReference type="EMBL" id="LXQA010188600">
    <property type="protein sequence ID" value="MCI31629.1"/>
    <property type="molecule type" value="Genomic_DNA"/>
</dbReference>
<dbReference type="Proteomes" id="UP000265520">
    <property type="component" value="Unassembled WGS sequence"/>
</dbReference>
<feature type="region of interest" description="Disordered" evidence="1">
    <location>
        <begin position="1"/>
        <end position="44"/>
    </location>
</feature>
<name>A0A392R5X4_9FABA</name>
<dbReference type="AlphaFoldDB" id="A0A392R5X4"/>
<evidence type="ECO:0000313" key="3">
    <source>
        <dbReference type="Proteomes" id="UP000265520"/>
    </source>
</evidence>
<protein>
    <submittedName>
        <fullName evidence="2">Dedicator of cytokinesis protein 7-like</fullName>
    </submittedName>
</protein>